<feature type="transmembrane region" description="Helical" evidence="2">
    <location>
        <begin position="157"/>
        <end position="177"/>
    </location>
</feature>
<feature type="transmembrane region" description="Helical" evidence="2">
    <location>
        <begin position="90"/>
        <end position="113"/>
    </location>
</feature>
<dbReference type="KEGG" id="uli:ETAA1_51320"/>
<evidence type="ECO:0000256" key="2">
    <source>
        <dbReference type="SAM" id="Phobius"/>
    </source>
</evidence>
<feature type="compositionally biased region" description="Basic and acidic residues" evidence="1">
    <location>
        <begin position="244"/>
        <end position="264"/>
    </location>
</feature>
<evidence type="ECO:0000256" key="1">
    <source>
        <dbReference type="SAM" id="MobiDB-lite"/>
    </source>
</evidence>
<dbReference type="EMBL" id="CP036273">
    <property type="protein sequence ID" value="QDU23140.1"/>
    <property type="molecule type" value="Genomic_DNA"/>
</dbReference>
<feature type="transmembrane region" description="Helical" evidence="2">
    <location>
        <begin position="6"/>
        <end position="26"/>
    </location>
</feature>
<gene>
    <name evidence="3" type="ORF">ETAA1_51320</name>
</gene>
<keyword evidence="2" id="KW-0812">Transmembrane</keyword>
<feature type="transmembrane region" description="Helical" evidence="2">
    <location>
        <begin position="328"/>
        <end position="347"/>
    </location>
</feature>
<name>A0A517Y058_9BACT</name>
<sequence length="357" mass="38698">MAGAIIFVPALAASAVMGFVFALFAANHYLTVLQSTAAGARHVTWGDEGVFDGFWKPFYLLWLAGLWAGPAMFVARAGGGGWLTTAAPLLVVWLCYPVSQLSSLSASSVWLPLHPGVFDRLAQKPRVVLGFLALSLLPLAGVGFAANTVLRLDGLPWLLFGCGLLVLSLYLYARLLGRLAFVLRYTKSRLTPKKKPEPRDELPPVQPPPPPEEEAEGFRQPSELPPIDTPDEGPLSGYNVAFADEPKPAKPRVRAEAEHPRQRDPDDDGTYVVNEPDGAAPPEERLPASVVKPREDEMKLLDRSDAPKKPKVAWSAEVLAFLGQPETWAAAGVLTFFAVVFGGLVRVCRDFNPTKLG</sequence>
<dbReference type="AlphaFoldDB" id="A0A517Y058"/>
<evidence type="ECO:0000313" key="3">
    <source>
        <dbReference type="EMBL" id="QDU23140.1"/>
    </source>
</evidence>
<keyword evidence="2" id="KW-0472">Membrane</keyword>
<keyword evidence="2" id="KW-1133">Transmembrane helix</keyword>
<proteinExistence type="predicted"/>
<keyword evidence="4" id="KW-1185">Reference proteome</keyword>
<protein>
    <submittedName>
        <fullName evidence="3">Uncharacterized protein</fullName>
    </submittedName>
</protein>
<dbReference type="Proteomes" id="UP000319576">
    <property type="component" value="Chromosome"/>
</dbReference>
<organism evidence="3 4">
    <name type="scientific">Urbifossiella limnaea</name>
    <dbReference type="NCBI Taxonomy" id="2528023"/>
    <lineage>
        <taxon>Bacteria</taxon>
        <taxon>Pseudomonadati</taxon>
        <taxon>Planctomycetota</taxon>
        <taxon>Planctomycetia</taxon>
        <taxon>Gemmatales</taxon>
        <taxon>Gemmataceae</taxon>
        <taxon>Urbifossiella</taxon>
    </lineage>
</organism>
<evidence type="ECO:0000313" key="4">
    <source>
        <dbReference type="Proteomes" id="UP000319576"/>
    </source>
</evidence>
<reference evidence="3 4" key="1">
    <citation type="submission" date="2019-02" db="EMBL/GenBank/DDBJ databases">
        <title>Deep-cultivation of Planctomycetes and their phenomic and genomic characterization uncovers novel biology.</title>
        <authorList>
            <person name="Wiegand S."/>
            <person name="Jogler M."/>
            <person name="Boedeker C."/>
            <person name="Pinto D."/>
            <person name="Vollmers J."/>
            <person name="Rivas-Marin E."/>
            <person name="Kohn T."/>
            <person name="Peeters S.H."/>
            <person name="Heuer A."/>
            <person name="Rast P."/>
            <person name="Oberbeckmann S."/>
            <person name="Bunk B."/>
            <person name="Jeske O."/>
            <person name="Meyerdierks A."/>
            <person name="Storesund J.E."/>
            <person name="Kallscheuer N."/>
            <person name="Luecker S."/>
            <person name="Lage O.M."/>
            <person name="Pohl T."/>
            <person name="Merkel B.J."/>
            <person name="Hornburger P."/>
            <person name="Mueller R.-W."/>
            <person name="Bruemmer F."/>
            <person name="Labrenz M."/>
            <person name="Spormann A.M."/>
            <person name="Op den Camp H."/>
            <person name="Overmann J."/>
            <person name="Amann R."/>
            <person name="Jetten M.S.M."/>
            <person name="Mascher T."/>
            <person name="Medema M.H."/>
            <person name="Devos D.P."/>
            <person name="Kaster A.-K."/>
            <person name="Ovreas L."/>
            <person name="Rohde M."/>
            <person name="Galperin M.Y."/>
            <person name="Jogler C."/>
        </authorList>
    </citation>
    <scope>NUCLEOTIDE SEQUENCE [LARGE SCALE GENOMIC DNA]</scope>
    <source>
        <strain evidence="3 4">ETA_A1</strain>
    </source>
</reference>
<feature type="transmembrane region" description="Helical" evidence="2">
    <location>
        <begin position="125"/>
        <end position="145"/>
    </location>
</feature>
<dbReference type="OrthoDB" id="280956at2"/>
<feature type="region of interest" description="Disordered" evidence="1">
    <location>
        <begin position="191"/>
        <end position="285"/>
    </location>
</feature>
<dbReference type="RefSeq" id="WP_145243240.1">
    <property type="nucleotide sequence ID" value="NZ_CP036273.1"/>
</dbReference>
<feature type="transmembrane region" description="Helical" evidence="2">
    <location>
        <begin position="58"/>
        <end position="78"/>
    </location>
</feature>
<accession>A0A517Y058</accession>